<gene>
    <name evidence="6" type="ORF">BJX67DRAFT_378186</name>
</gene>
<evidence type="ECO:0000313" key="7">
    <source>
        <dbReference type="Proteomes" id="UP001610432"/>
    </source>
</evidence>
<evidence type="ECO:0000313" key="6">
    <source>
        <dbReference type="EMBL" id="KAL2870194.1"/>
    </source>
</evidence>
<reference evidence="6 7" key="1">
    <citation type="submission" date="2024-07" db="EMBL/GenBank/DDBJ databases">
        <title>Section-level genome sequencing and comparative genomics of Aspergillus sections Usti and Cavernicolus.</title>
        <authorList>
            <consortium name="Lawrence Berkeley National Laboratory"/>
            <person name="Nybo J.L."/>
            <person name="Vesth T.C."/>
            <person name="Theobald S."/>
            <person name="Frisvad J.C."/>
            <person name="Larsen T.O."/>
            <person name="Kjaerboelling I."/>
            <person name="Rothschild-Mancinelli K."/>
            <person name="Lyhne E.K."/>
            <person name="Kogle M.E."/>
            <person name="Barry K."/>
            <person name="Clum A."/>
            <person name="Na H."/>
            <person name="Ledsgaard L."/>
            <person name="Lin J."/>
            <person name="Lipzen A."/>
            <person name="Kuo A."/>
            <person name="Riley R."/>
            <person name="Mondo S."/>
            <person name="Labutti K."/>
            <person name="Haridas S."/>
            <person name="Pangalinan J."/>
            <person name="Salamov A.A."/>
            <person name="Simmons B.A."/>
            <person name="Magnuson J.K."/>
            <person name="Chen J."/>
            <person name="Drula E."/>
            <person name="Henrissat B."/>
            <person name="Wiebenga A."/>
            <person name="Lubbers R.J."/>
            <person name="Gomes A.C."/>
            <person name="Macurrencykelacurrency M.R."/>
            <person name="Stajich J."/>
            <person name="Grigoriev I.V."/>
            <person name="Mortensen U.H."/>
            <person name="De Vries R.P."/>
            <person name="Baker S.E."/>
            <person name="Andersen M.R."/>
        </authorList>
    </citation>
    <scope>NUCLEOTIDE SEQUENCE [LARGE SCALE GENOMIC DNA]</scope>
    <source>
        <strain evidence="6 7">CBS 449.75</strain>
    </source>
</reference>
<comment type="function">
    <text evidence="5">Catalyzes the interconversion between the alpha and beta anomers from at least three hexose 6-phosphate sugars (Glc6P, Gal6P, and Man6P).</text>
</comment>
<dbReference type="PIRSF" id="PIRSF016020">
    <property type="entry name" value="PHexose_mutarotase"/>
    <property type="match status" value="1"/>
</dbReference>
<keyword evidence="7" id="KW-1185">Reference proteome</keyword>
<keyword evidence="4 5" id="KW-0413">Isomerase</keyword>
<dbReference type="Gene3D" id="2.70.98.10">
    <property type="match status" value="1"/>
</dbReference>
<dbReference type="InterPro" id="IPR011013">
    <property type="entry name" value="Gal_mutarotase_sf_dom"/>
</dbReference>
<dbReference type="Proteomes" id="UP001610432">
    <property type="component" value="Unassembled WGS sequence"/>
</dbReference>
<dbReference type="PANTHER" id="PTHR11122">
    <property type="entry name" value="APOSPORY-ASSOCIATED PROTEIN C-RELATED"/>
    <property type="match status" value="1"/>
</dbReference>
<dbReference type="InterPro" id="IPR014718">
    <property type="entry name" value="GH-type_carb-bd"/>
</dbReference>
<evidence type="ECO:0000256" key="5">
    <source>
        <dbReference type="PIRNR" id="PIRNR016020"/>
    </source>
</evidence>
<dbReference type="EC" id="5.1.3.15" evidence="3 5"/>
<comment type="catalytic activity">
    <reaction evidence="1">
        <text>alpha-D-glucose 6-phosphate = beta-D-glucose 6-phosphate</text>
        <dbReference type="Rhea" id="RHEA:16249"/>
        <dbReference type="ChEBI" id="CHEBI:58225"/>
        <dbReference type="ChEBI" id="CHEBI:58247"/>
        <dbReference type="EC" id="5.1.3.15"/>
    </reaction>
</comment>
<protein>
    <recommendedName>
        <fullName evidence="3 5">Glucose-6-phosphate 1-epimerase</fullName>
        <ecNumber evidence="3 5">5.1.3.15</ecNumber>
    </recommendedName>
</protein>
<evidence type="ECO:0000256" key="4">
    <source>
        <dbReference type="ARBA" id="ARBA00023235"/>
    </source>
</evidence>
<comment type="similarity">
    <text evidence="2 5">Belongs to the glucose-6-phosphate 1-epimerase family.</text>
</comment>
<dbReference type="InterPro" id="IPR008183">
    <property type="entry name" value="Aldose_1/G6P_1-epimerase"/>
</dbReference>
<sequence>MDRSKKPAAIGVTATPPQPTISLANNIVQATLPTGESVTVHLYGATVTSWRTANGAEQLWLSDAAALDGSKPIRGGIPVVFPVRRLPPILSSHPSRRSLAGPIVFGPPPPNHATSSLPQHGFARNSLWEFLGKSSSESTSSSSSSTAAADNAVKLDFGLSPSMLSPDTKSKWPYEFGLVYSVTLSREGLGTSLQVRNQGGENFEFQVLLHTYLAVEDISKIQISPLQGKSYVDKVRNATEHTESAASIQISAETDRIYKDLDPSVPIVVTSSSSGTDLFSITREGLTDAVVWNPWIDKARSMGDFSPDDGYKRMVCVEAGSVAGWTVLEAGESWEGGQFIRPSSTS</sequence>
<proteinExistence type="inferred from homology"/>
<dbReference type="CDD" id="cd09020">
    <property type="entry name" value="D-hex-6-P-epi_like"/>
    <property type="match status" value="1"/>
</dbReference>
<dbReference type="GeneID" id="98147367"/>
<dbReference type="SUPFAM" id="SSF74650">
    <property type="entry name" value="Galactose mutarotase-like"/>
    <property type="match status" value="1"/>
</dbReference>
<evidence type="ECO:0000256" key="1">
    <source>
        <dbReference type="ARBA" id="ARBA00001096"/>
    </source>
</evidence>
<evidence type="ECO:0000256" key="3">
    <source>
        <dbReference type="ARBA" id="ARBA00012083"/>
    </source>
</evidence>
<dbReference type="Pfam" id="PF01263">
    <property type="entry name" value="Aldose_epim"/>
    <property type="match status" value="2"/>
</dbReference>
<name>A0ABR4M1C5_9EURO</name>
<accession>A0ABR4M1C5</accession>
<comment type="caution">
    <text evidence="6">The sequence shown here is derived from an EMBL/GenBank/DDBJ whole genome shotgun (WGS) entry which is preliminary data.</text>
</comment>
<dbReference type="RefSeq" id="XP_070889173.1">
    <property type="nucleotide sequence ID" value="XM_071032295.1"/>
</dbReference>
<dbReference type="EMBL" id="JBFXLQ010000006">
    <property type="protein sequence ID" value="KAL2870194.1"/>
    <property type="molecule type" value="Genomic_DNA"/>
</dbReference>
<organism evidence="6 7">
    <name type="scientific">Aspergillus lucknowensis</name>
    <dbReference type="NCBI Taxonomy" id="176173"/>
    <lineage>
        <taxon>Eukaryota</taxon>
        <taxon>Fungi</taxon>
        <taxon>Dikarya</taxon>
        <taxon>Ascomycota</taxon>
        <taxon>Pezizomycotina</taxon>
        <taxon>Eurotiomycetes</taxon>
        <taxon>Eurotiomycetidae</taxon>
        <taxon>Eurotiales</taxon>
        <taxon>Aspergillaceae</taxon>
        <taxon>Aspergillus</taxon>
        <taxon>Aspergillus subgen. Nidulantes</taxon>
    </lineage>
</organism>
<dbReference type="PANTHER" id="PTHR11122:SF13">
    <property type="entry name" value="GLUCOSE-6-PHOSPHATE 1-EPIMERASE"/>
    <property type="match status" value="1"/>
</dbReference>
<dbReference type="InterPro" id="IPR025532">
    <property type="entry name" value="G6P_1-epimerase"/>
</dbReference>
<evidence type="ECO:0000256" key="2">
    <source>
        <dbReference type="ARBA" id="ARBA00005866"/>
    </source>
</evidence>